<feature type="domain" description="PPM-type phosphatase" evidence="3">
    <location>
        <begin position="117"/>
        <end position="339"/>
    </location>
</feature>
<dbReference type="GO" id="GO:0016791">
    <property type="term" value="F:phosphatase activity"/>
    <property type="evidence" value="ECO:0007669"/>
    <property type="project" value="TreeGrafter"/>
</dbReference>
<reference evidence="4" key="2">
    <citation type="submission" date="2021-04" db="EMBL/GenBank/DDBJ databases">
        <authorList>
            <person name="Zhang T."/>
            <person name="Zhang Y."/>
            <person name="Lu D."/>
            <person name="Zuo D."/>
            <person name="Du Z."/>
        </authorList>
    </citation>
    <scope>NUCLEOTIDE SEQUENCE</scope>
    <source>
        <strain evidence="4">JR1</strain>
    </source>
</reference>
<sequence length="340" mass="39084">MEKLGKNILIDLSAGGMIGFSILHPVSMLIQHGVNVLQHPIGHYFFSSMSLYFTLLGCFLGILSGVFRIKLQNQNVRLKEQQKIINEQNQSFEASITYARHIQDSMFTKEQEIKQYLPECFILHKPKDIIGGDLYWFRKIKGKYFFAAIDCTGHGVPGAVLSMIANDLLNEIVTEFKIYSPDLVLNKLHLLFRQTLHQDKNGNMDGLDIALCCFDKKARRIEYAGAKNPLIYIQNKQIQIIKGDRISIGGYNGFNSPGFTKHILTVNEPSMFYIFTDGFQDQFGYDDKGKFKSHRFRKLLLKIHELPYIRQKLELDRTFESWRSTEPQTDDVLVIGFKVG</sequence>
<name>A0A941F5F9_9BACT</name>
<dbReference type="AlphaFoldDB" id="A0A941F5F9"/>
<evidence type="ECO:0000313" key="5">
    <source>
        <dbReference type="Proteomes" id="UP000679220"/>
    </source>
</evidence>
<gene>
    <name evidence="4" type="ORF">KDU71_14165</name>
</gene>
<dbReference type="Gene3D" id="3.60.40.10">
    <property type="entry name" value="PPM-type phosphatase domain"/>
    <property type="match status" value="1"/>
</dbReference>
<keyword evidence="2" id="KW-0472">Membrane</keyword>
<dbReference type="SMART" id="SM00331">
    <property type="entry name" value="PP2C_SIG"/>
    <property type="match status" value="1"/>
</dbReference>
<reference evidence="4" key="1">
    <citation type="journal article" date="2018" name="Int. J. Syst. Evol. Microbiol.">
        <title>Carboxylicivirga sediminis sp. nov., isolated from coastal sediment.</title>
        <authorList>
            <person name="Wang F.Q."/>
            <person name="Ren L.H."/>
            <person name="Zou R.J."/>
            <person name="Sun Y.Z."/>
            <person name="Liu X.J."/>
            <person name="Jiang F."/>
            <person name="Liu L.J."/>
        </authorList>
    </citation>
    <scope>NUCLEOTIDE SEQUENCE</scope>
    <source>
        <strain evidence="4">JR1</strain>
    </source>
</reference>
<feature type="transmembrane region" description="Helical" evidence="2">
    <location>
        <begin position="50"/>
        <end position="69"/>
    </location>
</feature>
<evidence type="ECO:0000259" key="3">
    <source>
        <dbReference type="SMART" id="SM00331"/>
    </source>
</evidence>
<dbReference type="Proteomes" id="UP000679220">
    <property type="component" value="Unassembled WGS sequence"/>
</dbReference>
<keyword evidence="2" id="KW-0812">Transmembrane</keyword>
<dbReference type="PANTHER" id="PTHR43156:SF9">
    <property type="entry name" value="HAMP DOMAIN-CONTAINING PROTEIN"/>
    <property type="match status" value="1"/>
</dbReference>
<accession>A0A941F5F9</accession>
<organism evidence="4 5">
    <name type="scientific">Carboxylicivirga sediminis</name>
    <dbReference type="NCBI Taxonomy" id="2006564"/>
    <lineage>
        <taxon>Bacteria</taxon>
        <taxon>Pseudomonadati</taxon>
        <taxon>Bacteroidota</taxon>
        <taxon>Bacteroidia</taxon>
        <taxon>Marinilabiliales</taxon>
        <taxon>Marinilabiliaceae</taxon>
        <taxon>Carboxylicivirga</taxon>
    </lineage>
</organism>
<dbReference type="InterPro" id="IPR052016">
    <property type="entry name" value="Bact_Sigma-Reg"/>
</dbReference>
<protein>
    <submittedName>
        <fullName evidence="4">SpoIIE family protein phosphatase</fullName>
    </submittedName>
</protein>
<dbReference type="PANTHER" id="PTHR43156">
    <property type="entry name" value="STAGE II SPORULATION PROTEIN E-RELATED"/>
    <property type="match status" value="1"/>
</dbReference>
<dbReference type="RefSeq" id="WP_212191745.1">
    <property type="nucleotide sequence ID" value="NZ_JAGTAR010000022.1"/>
</dbReference>
<evidence type="ECO:0000256" key="1">
    <source>
        <dbReference type="ARBA" id="ARBA00022801"/>
    </source>
</evidence>
<dbReference type="InterPro" id="IPR001932">
    <property type="entry name" value="PPM-type_phosphatase-like_dom"/>
</dbReference>
<evidence type="ECO:0000256" key="2">
    <source>
        <dbReference type="SAM" id="Phobius"/>
    </source>
</evidence>
<keyword evidence="2" id="KW-1133">Transmembrane helix</keyword>
<keyword evidence="1" id="KW-0378">Hydrolase</keyword>
<keyword evidence="5" id="KW-1185">Reference proteome</keyword>
<dbReference type="InterPro" id="IPR036457">
    <property type="entry name" value="PPM-type-like_dom_sf"/>
</dbReference>
<dbReference type="EMBL" id="JAGTAR010000022">
    <property type="protein sequence ID" value="MBR8536717.1"/>
    <property type="molecule type" value="Genomic_DNA"/>
</dbReference>
<evidence type="ECO:0000313" key="4">
    <source>
        <dbReference type="EMBL" id="MBR8536717.1"/>
    </source>
</evidence>
<dbReference type="Pfam" id="PF07228">
    <property type="entry name" value="SpoIIE"/>
    <property type="match status" value="1"/>
</dbReference>
<proteinExistence type="predicted"/>
<feature type="transmembrane region" description="Helical" evidence="2">
    <location>
        <begin position="12"/>
        <end position="30"/>
    </location>
</feature>
<comment type="caution">
    <text evidence="4">The sequence shown here is derived from an EMBL/GenBank/DDBJ whole genome shotgun (WGS) entry which is preliminary data.</text>
</comment>